<dbReference type="EMBL" id="JAWCUI010000001">
    <property type="protein sequence ID" value="KAL1903546.1"/>
    <property type="molecule type" value="Genomic_DNA"/>
</dbReference>
<name>A0ABR3ZT28_9PEZI</name>
<protein>
    <submittedName>
        <fullName evidence="2">Uncharacterized protein</fullName>
    </submittedName>
</protein>
<evidence type="ECO:0000313" key="2">
    <source>
        <dbReference type="EMBL" id="KAL1903546.1"/>
    </source>
</evidence>
<proteinExistence type="predicted"/>
<evidence type="ECO:0000313" key="3">
    <source>
        <dbReference type="Proteomes" id="UP001583186"/>
    </source>
</evidence>
<accession>A0ABR3ZT28</accession>
<evidence type="ECO:0000256" key="1">
    <source>
        <dbReference type="SAM" id="MobiDB-lite"/>
    </source>
</evidence>
<feature type="region of interest" description="Disordered" evidence="1">
    <location>
        <begin position="36"/>
        <end position="58"/>
    </location>
</feature>
<organism evidence="2 3">
    <name type="scientific">Sporothrix stenoceras</name>
    <dbReference type="NCBI Taxonomy" id="5173"/>
    <lineage>
        <taxon>Eukaryota</taxon>
        <taxon>Fungi</taxon>
        <taxon>Dikarya</taxon>
        <taxon>Ascomycota</taxon>
        <taxon>Pezizomycotina</taxon>
        <taxon>Sordariomycetes</taxon>
        <taxon>Sordariomycetidae</taxon>
        <taxon>Ophiostomatales</taxon>
        <taxon>Ophiostomataceae</taxon>
        <taxon>Sporothrix</taxon>
    </lineage>
</organism>
<sequence>MSRQSIRNVLRTPGNALQGNVALNCQQRASLSCLSSAARPRSSTTASPLSTSSASATAQRRSTTCASILSPTPAWRPLPSSCQGQVRLLSATAPLNFDAITFRPSSSPELEDLLDNIRNKIILLSYLTELERRKIFDAKYARKLRSDPITREINGEIIRFSHMDLFNDIPKARLATVRAVSLMTTREDFLNLPRLLEGMHRAGRRMHPSDYARIARRAGERNCIIAVIECAKQVHSTGFRLENSEVLAEIFLSLQLKAAESGWDETETRQALNWAEQVVDLLEHPDHGRLPARPPRGHKGNVPADAVVPPQAPLPVYPLHRDPQVLAGRLHLAAAVADRFSANGADTDGKVSRYATELVQLWPAGKGFRALHPEGSYGRRGEMYYLTIDNKFLSVASPLLRGLDTAIKVLGGSQGDSAALVSELQARRDTLAVEVNATLASSPDRRGAIIYNKFFGEEGSGNTNTTTTTITEEAGAAEAA</sequence>
<dbReference type="Proteomes" id="UP001583186">
    <property type="component" value="Unassembled WGS sequence"/>
</dbReference>
<feature type="region of interest" description="Disordered" evidence="1">
    <location>
        <begin position="461"/>
        <end position="480"/>
    </location>
</feature>
<comment type="caution">
    <text evidence="2">The sequence shown here is derived from an EMBL/GenBank/DDBJ whole genome shotgun (WGS) entry which is preliminary data.</text>
</comment>
<keyword evidence="3" id="KW-1185">Reference proteome</keyword>
<gene>
    <name evidence="2" type="ORF">Sste5346_000174</name>
</gene>
<reference evidence="2 3" key="1">
    <citation type="journal article" date="2024" name="IMA Fungus">
        <title>IMA Genome - F19 : A genome assembly and annotation guide to empower mycologists, including annotated draft genome sequences of Ceratocystis pirilliformis, Diaporthe australafricana, Fusarium ophioides, Paecilomyces lecythidis, and Sporothrix stenoceras.</title>
        <authorList>
            <person name="Aylward J."/>
            <person name="Wilson A.M."/>
            <person name="Visagie C.M."/>
            <person name="Spraker J."/>
            <person name="Barnes I."/>
            <person name="Buitendag C."/>
            <person name="Ceriani C."/>
            <person name="Del Mar Angel L."/>
            <person name="du Plessis D."/>
            <person name="Fuchs T."/>
            <person name="Gasser K."/>
            <person name="Kramer D."/>
            <person name="Li W."/>
            <person name="Munsamy K."/>
            <person name="Piso A."/>
            <person name="Price J.L."/>
            <person name="Sonnekus B."/>
            <person name="Thomas C."/>
            <person name="van der Nest A."/>
            <person name="van Dijk A."/>
            <person name="van Heerden A."/>
            <person name="van Vuuren N."/>
            <person name="Yilmaz N."/>
            <person name="Duong T.A."/>
            <person name="van der Merwe N.A."/>
            <person name="Wingfield M.J."/>
            <person name="Wingfield B.D."/>
        </authorList>
    </citation>
    <scope>NUCLEOTIDE SEQUENCE [LARGE SCALE GENOMIC DNA]</scope>
    <source>
        <strain evidence="2 3">CMW 5346</strain>
    </source>
</reference>